<dbReference type="Gene3D" id="3.40.50.2300">
    <property type="match status" value="1"/>
</dbReference>
<dbReference type="PROSITE" id="PS50110">
    <property type="entry name" value="RESPONSE_REGULATORY"/>
    <property type="match status" value="1"/>
</dbReference>
<dbReference type="SUPFAM" id="SSF52172">
    <property type="entry name" value="CheY-like"/>
    <property type="match status" value="1"/>
</dbReference>
<dbReference type="PRINTS" id="PR00344">
    <property type="entry name" value="BCTRLSENSOR"/>
</dbReference>
<dbReference type="Gene3D" id="3.30.565.10">
    <property type="entry name" value="Histidine kinase-like ATPase, C-terminal domain"/>
    <property type="match status" value="1"/>
</dbReference>
<keyword evidence="10" id="KW-0808">Transferase</keyword>
<keyword evidence="6" id="KW-1133">Transmembrane helix</keyword>
<evidence type="ECO:0000256" key="2">
    <source>
        <dbReference type="ARBA" id="ARBA00012438"/>
    </source>
</evidence>
<comment type="catalytic activity">
    <reaction evidence="1">
        <text>ATP + protein L-histidine = ADP + protein N-phospho-L-histidine.</text>
        <dbReference type="EC" id="2.7.13.3"/>
    </reaction>
</comment>
<gene>
    <name evidence="10" type="ORF">FJD37_05970</name>
</gene>
<keyword evidence="6" id="KW-0812">Transmembrane</keyword>
<dbReference type="Gene3D" id="2.60.40.2380">
    <property type="match status" value="1"/>
</dbReference>
<dbReference type="InterPro" id="IPR003661">
    <property type="entry name" value="HisK_dim/P_dom"/>
</dbReference>
<evidence type="ECO:0000256" key="1">
    <source>
        <dbReference type="ARBA" id="ARBA00000085"/>
    </source>
</evidence>
<dbReference type="RefSeq" id="WP_146425422.1">
    <property type="nucleotide sequence ID" value="NZ_VFIP01000008.1"/>
</dbReference>
<evidence type="ECO:0000256" key="4">
    <source>
        <dbReference type="ARBA" id="ARBA00023012"/>
    </source>
</evidence>
<keyword evidence="7" id="KW-0732">Signal</keyword>
<keyword evidence="3" id="KW-0597">Phosphoprotein</keyword>
<evidence type="ECO:0000256" key="7">
    <source>
        <dbReference type="SAM" id="SignalP"/>
    </source>
</evidence>
<dbReference type="SUPFAM" id="SSF47384">
    <property type="entry name" value="Homodimeric domain of signal transducing histidine kinase"/>
    <property type="match status" value="1"/>
</dbReference>
<feature type="transmembrane region" description="Helical" evidence="6">
    <location>
        <begin position="181"/>
        <end position="203"/>
    </location>
</feature>
<dbReference type="PANTHER" id="PTHR45339">
    <property type="entry name" value="HYBRID SIGNAL TRANSDUCTION HISTIDINE KINASE J"/>
    <property type="match status" value="1"/>
</dbReference>
<evidence type="ECO:0000256" key="5">
    <source>
        <dbReference type="PROSITE-ProRule" id="PRU00169"/>
    </source>
</evidence>
<feature type="transmembrane region" description="Helical" evidence="6">
    <location>
        <begin position="248"/>
        <end position="266"/>
    </location>
</feature>
<feature type="domain" description="Histidine kinase" evidence="8">
    <location>
        <begin position="423"/>
        <end position="645"/>
    </location>
</feature>
<dbReference type="InterPro" id="IPR011623">
    <property type="entry name" value="7TMR_DISM_rcpt_extracell_dom1"/>
</dbReference>
<proteinExistence type="predicted"/>
<evidence type="ECO:0000313" key="10">
    <source>
        <dbReference type="EMBL" id="TWR97909.1"/>
    </source>
</evidence>
<feature type="chain" id="PRO_5022771652" description="histidine kinase" evidence="7">
    <location>
        <begin position="19"/>
        <end position="787"/>
    </location>
</feature>
<dbReference type="InterPro" id="IPR003594">
    <property type="entry name" value="HATPase_dom"/>
</dbReference>
<dbReference type="InterPro" id="IPR001789">
    <property type="entry name" value="Sig_transdc_resp-reg_receiver"/>
</dbReference>
<sequence>MRYLLMMLLGWLPMLASAVDFDETTQSLPLGRLMQVFEDSGGTAKLADVIGHDELFKPLDKDTLNAGYSHSAFWIKLDLRYQPQNPDTHRTWLLELAYPPMDQIDLYTPDASGNYRLAARTGDSLPFESRDIKENNYLFELNFIPGQPQTVYLRLASQGSIQAPITLWSAQAYLENQPVRIYILGLIYGVLLGMLVYNLFIYLSVRDTSYLYYIFYIASFGLYQLSVNGAAVQYFWPNNPWWANASTPFLIGSAAFFGCQFARTFLQTATHSRKLDWALKALMAVGVLVMVLALSTSYAVSLRLATGLALAFIVTIFTAGIVAWARGLRVARYFVIAWSAFLLGGLINTLMVLGYLPNMFLTMYSSQIGAAIEVGLLSLALADRINAMRDLQARTLQESGQQLAAMNQQLARTNKLKDEFLSTVTHELRTPMNGVLGSIELIKTLDLTPELELYTQTAEGSAREMMHMVNGILSLTELQAGRLIVRSQPFSLKSLVQSLNIQFAPLAHTKGLEFSYEVASNLPDQWVGDSDKIRQCLECLLENAIKFTSVGDVILRVTGKTSEEAGRWALTFNVIDSGIGFVHQEQGELYQHFFQVDGSMTRSYGGLGIGLAICRRLVELLGGQLTHQSQPSKGSEFQLLLLLNSPVELPSEVATRDPQDCVILLVEDNSADCRVLRGMLLKLGYRLINVDSGEAAVTALRREHVDAVIVGCPVNPVAQTSAGRQLFSLADCAQLPVMAIFDSQAHAQQVREQVDGISDYWIKPLRFEEVQRALEQRLLMGQDGISA</sequence>
<feature type="transmembrane region" description="Helical" evidence="6">
    <location>
        <begin position="333"/>
        <end position="356"/>
    </location>
</feature>
<keyword evidence="10" id="KW-0418">Kinase</keyword>
<keyword evidence="6" id="KW-0472">Membrane</keyword>
<feature type="transmembrane region" description="Helical" evidence="6">
    <location>
        <begin position="304"/>
        <end position="326"/>
    </location>
</feature>
<dbReference type="Pfam" id="PF00512">
    <property type="entry name" value="HisKA"/>
    <property type="match status" value="1"/>
</dbReference>
<dbReference type="FunFam" id="3.30.565.10:FF:000010">
    <property type="entry name" value="Sensor histidine kinase RcsC"/>
    <property type="match status" value="1"/>
</dbReference>
<evidence type="ECO:0000259" key="8">
    <source>
        <dbReference type="PROSITE" id="PS50109"/>
    </source>
</evidence>
<feature type="transmembrane region" description="Helical" evidence="6">
    <location>
        <begin position="210"/>
        <end position="236"/>
    </location>
</feature>
<comment type="caution">
    <text evidence="5">Lacks conserved residue(s) required for the propagation of feature annotation.</text>
</comment>
<feature type="transmembrane region" description="Helical" evidence="6">
    <location>
        <begin position="278"/>
        <end position="298"/>
    </location>
</feature>
<dbReference type="InterPro" id="IPR011622">
    <property type="entry name" value="7TMR_DISM_rcpt_extracell_dom2"/>
</dbReference>
<dbReference type="SMART" id="SM00387">
    <property type="entry name" value="HATPase_c"/>
    <property type="match status" value="1"/>
</dbReference>
<organism evidence="10 11">
    <name type="scientific">Pseudomonas saxonica</name>
    <dbReference type="NCBI Taxonomy" id="2600598"/>
    <lineage>
        <taxon>Bacteria</taxon>
        <taxon>Pseudomonadati</taxon>
        <taxon>Pseudomonadota</taxon>
        <taxon>Gammaproteobacteria</taxon>
        <taxon>Pseudomonadales</taxon>
        <taxon>Pseudomonadaceae</taxon>
        <taxon>Pseudomonas</taxon>
    </lineage>
</organism>
<dbReference type="Gene3D" id="1.10.287.130">
    <property type="match status" value="1"/>
</dbReference>
<feature type="signal peptide" evidence="7">
    <location>
        <begin position="1"/>
        <end position="18"/>
    </location>
</feature>
<reference evidence="10 11" key="1">
    <citation type="submission" date="2019-06" db="EMBL/GenBank/DDBJ databases">
        <title>Pseudomonas bimorpha sp. nov. isolated from bovine raw milk and skim milk concentrate.</title>
        <authorList>
            <person name="Hofmann K."/>
            <person name="Huptas C."/>
            <person name="Doll E."/>
            <person name="Scherer S."/>
            <person name="Wenning M."/>
        </authorList>
    </citation>
    <scope>NUCLEOTIDE SEQUENCE [LARGE SCALE GENOMIC DNA]</scope>
    <source>
        <strain evidence="10 11">DSM 108990</strain>
    </source>
</reference>
<dbReference type="EC" id="2.7.13.3" evidence="2"/>
<dbReference type="Pfam" id="PF07695">
    <property type="entry name" value="7TMR-DISM_7TM"/>
    <property type="match status" value="1"/>
</dbReference>
<evidence type="ECO:0000259" key="9">
    <source>
        <dbReference type="PROSITE" id="PS50110"/>
    </source>
</evidence>
<dbReference type="InterPro" id="IPR036890">
    <property type="entry name" value="HATPase_C_sf"/>
</dbReference>
<dbReference type="InterPro" id="IPR004358">
    <property type="entry name" value="Sig_transdc_His_kin-like_C"/>
</dbReference>
<protein>
    <recommendedName>
        <fullName evidence="2">histidine kinase</fullName>
        <ecNumber evidence="2">2.7.13.3</ecNumber>
    </recommendedName>
</protein>
<name>A0A5C5Q303_9PSED</name>
<dbReference type="SMART" id="SM00388">
    <property type="entry name" value="HisKA"/>
    <property type="match status" value="1"/>
</dbReference>
<dbReference type="PANTHER" id="PTHR45339:SF1">
    <property type="entry name" value="HYBRID SIGNAL TRANSDUCTION HISTIDINE KINASE J"/>
    <property type="match status" value="1"/>
</dbReference>
<dbReference type="CDD" id="cd00082">
    <property type="entry name" value="HisKA"/>
    <property type="match status" value="1"/>
</dbReference>
<dbReference type="AlphaFoldDB" id="A0A5C5Q303"/>
<keyword evidence="4" id="KW-0902">Two-component regulatory system</keyword>
<comment type="caution">
    <text evidence="10">The sequence shown here is derived from an EMBL/GenBank/DDBJ whole genome shotgun (WGS) entry which is preliminary data.</text>
</comment>
<dbReference type="InterPro" id="IPR005467">
    <property type="entry name" value="His_kinase_dom"/>
</dbReference>
<feature type="domain" description="Response regulatory" evidence="9">
    <location>
        <begin position="662"/>
        <end position="778"/>
    </location>
</feature>
<dbReference type="PROSITE" id="PS50109">
    <property type="entry name" value="HIS_KIN"/>
    <property type="match status" value="1"/>
</dbReference>
<dbReference type="GO" id="GO:0000155">
    <property type="term" value="F:phosphorelay sensor kinase activity"/>
    <property type="evidence" value="ECO:0007669"/>
    <property type="project" value="InterPro"/>
</dbReference>
<dbReference type="EMBL" id="VFIP01000008">
    <property type="protein sequence ID" value="TWR97909.1"/>
    <property type="molecule type" value="Genomic_DNA"/>
</dbReference>
<dbReference type="Proteomes" id="UP000317901">
    <property type="component" value="Unassembled WGS sequence"/>
</dbReference>
<dbReference type="Pfam" id="PF07696">
    <property type="entry name" value="7TMR-DISMED2"/>
    <property type="match status" value="1"/>
</dbReference>
<dbReference type="Pfam" id="PF02518">
    <property type="entry name" value="HATPase_c"/>
    <property type="match status" value="1"/>
</dbReference>
<accession>A0A5C5Q303</accession>
<dbReference type="SUPFAM" id="SSF55874">
    <property type="entry name" value="ATPase domain of HSP90 chaperone/DNA topoisomerase II/histidine kinase"/>
    <property type="match status" value="1"/>
</dbReference>
<evidence type="ECO:0000256" key="3">
    <source>
        <dbReference type="ARBA" id="ARBA00022553"/>
    </source>
</evidence>
<dbReference type="CDD" id="cd16922">
    <property type="entry name" value="HATPase_EvgS-ArcB-TorS-like"/>
    <property type="match status" value="1"/>
</dbReference>
<evidence type="ECO:0000256" key="6">
    <source>
        <dbReference type="SAM" id="Phobius"/>
    </source>
</evidence>
<dbReference type="InterPro" id="IPR011006">
    <property type="entry name" value="CheY-like_superfamily"/>
</dbReference>
<dbReference type="OrthoDB" id="9797243at2"/>
<evidence type="ECO:0000313" key="11">
    <source>
        <dbReference type="Proteomes" id="UP000317901"/>
    </source>
</evidence>
<dbReference type="InterPro" id="IPR036097">
    <property type="entry name" value="HisK_dim/P_sf"/>
</dbReference>